<dbReference type="AlphaFoldDB" id="A0A4Z2DQI4"/>
<protein>
    <submittedName>
        <fullName evidence="1">Uncharacterized protein</fullName>
    </submittedName>
</protein>
<proteinExistence type="predicted"/>
<comment type="caution">
    <text evidence="1">The sequence shown here is derived from an EMBL/GenBank/DDBJ whole genome shotgun (WGS) entry which is preliminary data.</text>
</comment>
<evidence type="ECO:0000313" key="2">
    <source>
        <dbReference type="Proteomes" id="UP000311919"/>
    </source>
</evidence>
<accession>A0A4Z2DQI4</accession>
<keyword evidence="2" id="KW-1185">Reference proteome</keyword>
<sequence>MTLETTKHTVRDIKKDGHADTTDNLALTLMAIELAKPQKSITVFTTPVNESLMISQEDVLNGLGSLDASFITFVIRFAFFKRGQDYAVDRSRNNNKQT</sequence>
<dbReference type="Proteomes" id="UP000311919">
    <property type="component" value="Unassembled WGS sequence"/>
</dbReference>
<name>A0A4Z2DQI4_SCHJA</name>
<gene>
    <name evidence="1" type="ORF">EWB00_009804</name>
</gene>
<organism evidence="1 2">
    <name type="scientific">Schistosoma japonicum</name>
    <name type="common">Blood fluke</name>
    <dbReference type="NCBI Taxonomy" id="6182"/>
    <lineage>
        <taxon>Eukaryota</taxon>
        <taxon>Metazoa</taxon>
        <taxon>Spiralia</taxon>
        <taxon>Lophotrochozoa</taxon>
        <taxon>Platyhelminthes</taxon>
        <taxon>Trematoda</taxon>
        <taxon>Digenea</taxon>
        <taxon>Strigeidida</taxon>
        <taxon>Schistosomatoidea</taxon>
        <taxon>Schistosomatidae</taxon>
        <taxon>Schistosoma</taxon>
    </lineage>
</organism>
<evidence type="ECO:0000313" key="1">
    <source>
        <dbReference type="EMBL" id="TNN18785.1"/>
    </source>
</evidence>
<dbReference type="EMBL" id="SKCS01000064">
    <property type="protein sequence ID" value="TNN18785.1"/>
    <property type="molecule type" value="Genomic_DNA"/>
</dbReference>
<reference evidence="1 2" key="1">
    <citation type="submission" date="2019-03" db="EMBL/GenBank/DDBJ databases">
        <title>An improved genome assembly of the fluke Schistosoma japonicum.</title>
        <authorList>
            <person name="Hu W."/>
            <person name="Luo F."/>
            <person name="Yin M."/>
            <person name="Mo X."/>
            <person name="Sun C."/>
            <person name="Wu Q."/>
            <person name="Zhu B."/>
            <person name="Xiang M."/>
            <person name="Wang J."/>
            <person name="Wang Y."/>
            <person name="Zhang T."/>
            <person name="Xu B."/>
            <person name="Zheng H."/>
            <person name="Feng Z."/>
        </authorList>
    </citation>
    <scope>NUCLEOTIDE SEQUENCE [LARGE SCALE GENOMIC DNA]</scope>
    <source>
        <strain evidence="1">HuSjv2</strain>
        <tissue evidence="1">Worms</tissue>
    </source>
</reference>